<dbReference type="EMBL" id="LHXR01000107">
    <property type="protein sequence ID" value="KXA96113.1"/>
    <property type="molecule type" value="Genomic_DNA"/>
</dbReference>
<keyword evidence="3" id="KW-1185">Reference proteome</keyword>
<dbReference type="AlphaFoldDB" id="A0A133UPM0"/>
<name>A0A133UPM0_9EURY</name>
<organism evidence="2 3">
    <name type="scientific">candidate division MSBL1 archaeon SCGC-AAA259I09</name>
    <dbReference type="NCBI Taxonomy" id="1698267"/>
    <lineage>
        <taxon>Archaea</taxon>
        <taxon>Methanobacteriati</taxon>
        <taxon>Methanobacteriota</taxon>
        <taxon>candidate division MSBL1</taxon>
    </lineage>
</organism>
<dbReference type="Proteomes" id="UP000070463">
    <property type="component" value="Unassembled WGS sequence"/>
</dbReference>
<evidence type="ECO:0000313" key="2">
    <source>
        <dbReference type="EMBL" id="KXA96113.1"/>
    </source>
</evidence>
<feature type="domain" description="Calcineurin-like phosphoesterase" evidence="1">
    <location>
        <begin position="24"/>
        <end position="79"/>
    </location>
</feature>
<comment type="caution">
    <text evidence="2">The sequence shown here is derived from an EMBL/GenBank/DDBJ whole genome shotgun (WGS) entry which is preliminary data.</text>
</comment>
<dbReference type="InterPro" id="IPR004843">
    <property type="entry name" value="Calcineurin-like_PHP"/>
</dbReference>
<evidence type="ECO:0000313" key="3">
    <source>
        <dbReference type="Proteomes" id="UP000070463"/>
    </source>
</evidence>
<dbReference type="SUPFAM" id="SSF56300">
    <property type="entry name" value="Metallo-dependent phosphatases"/>
    <property type="match status" value="1"/>
</dbReference>
<dbReference type="InterPro" id="IPR029052">
    <property type="entry name" value="Metallo-depent_PP-like"/>
</dbReference>
<gene>
    <name evidence="2" type="ORF">AKJ37_06010</name>
</gene>
<accession>A0A133UPM0</accession>
<dbReference type="Pfam" id="PF00149">
    <property type="entry name" value="Metallophos"/>
    <property type="match status" value="1"/>
</dbReference>
<sequence length="88" mass="10277">MCKKIQDLVKDSKIIDLGERPKSVFVGDTHGDVEATRIIWDRFKEEVSDGETYLVFLGDYVDRGGHSQKISIFSCLKKKKIQKDWFYF</sequence>
<proteinExistence type="predicted"/>
<dbReference type="GO" id="GO:0016787">
    <property type="term" value="F:hydrolase activity"/>
    <property type="evidence" value="ECO:0007669"/>
    <property type="project" value="InterPro"/>
</dbReference>
<evidence type="ECO:0000259" key="1">
    <source>
        <dbReference type="Pfam" id="PF00149"/>
    </source>
</evidence>
<dbReference type="Gene3D" id="3.60.21.10">
    <property type="match status" value="1"/>
</dbReference>
<reference evidence="2 3" key="1">
    <citation type="journal article" date="2016" name="Sci. Rep.">
        <title>Metabolic traits of an uncultured archaeal lineage -MSBL1- from brine pools of the Red Sea.</title>
        <authorList>
            <person name="Mwirichia R."/>
            <person name="Alam I."/>
            <person name="Rashid M."/>
            <person name="Vinu M."/>
            <person name="Ba-Alawi W."/>
            <person name="Anthony Kamau A."/>
            <person name="Kamanda Ngugi D."/>
            <person name="Goker M."/>
            <person name="Klenk H.P."/>
            <person name="Bajic V."/>
            <person name="Stingl U."/>
        </authorList>
    </citation>
    <scope>NUCLEOTIDE SEQUENCE [LARGE SCALE GENOMIC DNA]</scope>
    <source>
        <strain evidence="2">SCGC-AAA259I09</strain>
    </source>
</reference>
<protein>
    <recommendedName>
        <fullName evidence="1">Calcineurin-like phosphoesterase domain-containing protein</fullName>
    </recommendedName>
</protein>